<dbReference type="CDD" id="cd17036">
    <property type="entry name" value="T3SC_YbjN-like_1"/>
    <property type="match status" value="1"/>
</dbReference>
<reference evidence="3 4" key="1">
    <citation type="submission" date="2020-01" db="EMBL/GenBank/DDBJ databases">
        <title>Muricauda sediminis sp.nov. 40Bstr401.</title>
        <authorList>
            <person name="Xue Z."/>
            <person name="Zhu S."/>
            <person name="Ren N."/>
            <person name="Chen T."/>
            <person name="Chen X."/>
            <person name="Chen J."/>
            <person name="Yang J."/>
        </authorList>
    </citation>
    <scope>NUCLEOTIDE SEQUENCE [LARGE SCALE GENOMIC DNA]</scope>
    <source>
        <strain evidence="3 4">40Bstr401</strain>
    </source>
</reference>
<dbReference type="InterPro" id="IPR051201">
    <property type="entry name" value="Chloro_Bact_Ser_Proteases"/>
</dbReference>
<proteinExistence type="predicted"/>
<comment type="caution">
    <text evidence="3">The sequence shown here is derived from an EMBL/GenBank/DDBJ whole genome shotgun (WGS) entry which is preliminary data.</text>
</comment>
<accession>A0A6I5KW04</accession>
<dbReference type="SUPFAM" id="SSF69635">
    <property type="entry name" value="Type III secretory system chaperone-like"/>
    <property type="match status" value="1"/>
</dbReference>
<evidence type="ECO:0000313" key="3">
    <source>
        <dbReference type="EMBL" id="NDV44957.1"/>
    </source>
</evidence>
<dbReference type="PANTHER" id="PTHR43343:SF3">
    <property type="entry name" value="PROTEASE DO-LIKE 8, CHLOROPLASTIC"/>
    <property type="match status" value="1"/>
</dbReference>
<dbReference type="Proteomes" id="UP000468707">
    <property type="component" value="Unassembled WGS sequence"/>
</dbReference>
<keyword evidence="1 3" id="KW-0645">Protease</keyword>
<dbReference type="AlphaFoldDB" id="A0A6I5KW04"/>
<dbReference type="PANTHER" id="PTHR43343">
    <property type="entry name" value="PEPTIDASE S12"/>
    <property type="match status" value="1"/>
</dbReference>
<dbReference type="InterPro" id="IPR001940">
    <property type="entry name" value="Peptidase_S1C"/>
</dbReference>
<gene>
    <name evidence="3" type="ORF">GTK07_16640</name>
</gene>
<dbReference type="SUPFAM" id="SSF50494">
    <property type="entry name" value="Trypsin-like serine proteases"/>
    <property type="match status" value="1"/>
</dbReference>
<dbReference type="GO" id="GO:0006508">
    <property type="term" value="P:proteolysis"/>
    <property type="evidence" value="ECO:0007669"/>
    <property type="project" value="UniProtKB-KW"/>
</dbReference>
<evidence type="ECO:0000313" key="4">
    <source>
        <dbReference type="Proteomes" id="UP000468707"/>
    </source>
</evidence>
<sequence length="358" mass="40132">METTRKSVFKIITASGTGSGFIITGYPYIITNYHVLQGEKMVAVEDYKKNRFVGKVVMVNPEADLAFLITEIDWKSYPGIPLIENILVANAQKVYINGFPFGMPFTITEGIVSSISQPVGNRNYIQTDAAVNPGNSGGPILNEAGELIAITTAKFSNANNVGFGIKHSDLVKEINDFAQTDAPCFNVKCNSCDAYIQEKTDFCKNCGNSINVTLWDEFEKSKFAKFVEEAISALRIDPVLARAGRDYWEFHQGSALVRIFVYHKDYLVATSPLNNLPKNNLQALLEYLLQDNVPPYYLGIRDNKIYVSYRVHLSDLFSDEAESIKNNLMHLAHKADELDNFFADEFNCEMSIESKESF</sequence>
<dbReference type="Gene3D" id="2.40.10.120">
    <property type="match status" value="1"/>
</dbReference>
<evidence type="ECO:0000256" key="2">
    <source>
        <dbReference type="ARBA" id="ARBA00022801"/>
    </source>
</evidence>
<protein>
    <submittedName>
        <fullName evidence="3">Trypsin-like serine protease</fullName>
    </submittedName>
</protein>
<organism evidence="3 4">
    <name type="scientific">Flagellimonas sediminis</name>
    <dbReference type="NCBI Taxonomy" id="2696468"/>
    <lineage>
        <taxon>Bacteria</taxon>
        <taxon>Pseudomonadati</taxon>
        <taxon>Bacteroidota</taxon>
        <taxon>Flavobacteriia</taxon>
        <taxon>Flavobacteriales</taxon>
        <taxon>Flavobacteriaceae</taxon>
        <taxon>Flagellimonas</taxon>
    </lineage>
</organism>
<dbReference type="EMBL" id="JAAAMI010000010">
    <property type="protein sequence ID" value="NDV44957.1"/>
    <property type="molecule type" value="Genomic_DNA"/>
</dbReference>
<keyword evidence="4" id="KW-1185">Reference proteome</keyword>
<dbReference type="PRINTS" id="PR00834">
    <property type="entry name" value="PROTEASES2C"/>
</dbReference>
<evidence type="ECO:0000256" key="1">
    <source>
        <dbReference type="ARBA" id="ARBA00022670"/>
    </source>
</evidence>
<dbReference type="Gene3D" id="3.30.1460.10">
    <property type="match status" value="1"/>
</dbReference>
<dbReference type="RefSeq" id="WP_163636364.1">
    <property type="nucleotide sequence ID" value="NZ_JAAAMI010000010.1"/>
</dbReference>
<keyword evidence="2" id="KW-0378">Hydrolase</keyword>
<dbReference type="GO" id="GO:0004252">
    <property type="term" value="F:serine-type endopeptidase activity"/>
    <property type="evidence" value="ECO:0007669"/>
    <property type="project" value="InterPro"/>
</dbReference>
<name>A0A6I5KW04_9FLAO</name>
<dbReference type="Pfam" id="PF13365">
    <property type="entry name" value="Trypsin_2"/>
    <property type="match status" value="1"/>
</dbReference>
<dbReference type="InterPro" id="IPR009003">
    <property type="entry name" value="Peptidase_S1_PA"/>
</dbReference>